<dbReference type="AlphaFoldDB" id="A0A8I6WHR1"/>
<evidence type="ECO:0008006" key="3">
    <source>
        <dbReference type="Google" id="ProtNLM"/>
    </source>
</evidence>
<dbReference type="PANTHER" id="PTHR38926">
    <property type="entry name" value="F-BOX DOMAIN CONTAINING PROTEIN, EXPRESSED"/>
    <property type="match status" value="1"/>
</dbReference>
<dbReference type="Gene3D" id="3.80.10.10">
    <property type="entry name" value="Ribonuclease Inhibitor"/>
    <property type="match status" value="1"/>
</dbReference>
<dbReference type="EnsemblPlants" id="HORVU.MOREX.r3.2HG0193020.1">
    <property type="protein sequence ID" value="HORVU.MOREX.r3.2HG0193020.1"/>
    <property type="gene ID" value="HORVU.MOREX.r3.2HG0193020"/>
</dbReference>
<proteinExistence type="predicted"/>
<evidence type="ECO:0000313" key="2">
    <source>
        <dbReference type="Proteomes" id="UP000011116"/>
    </source>
</evidence>
<dbReference type="SUPFAM" id="SSF52047">
    <property type="entry name" value="RNI-like"/>
    <property type="match status" value="1"/>
</dbReference>
<dbReference type="InterPro" id="IPR036047">
    <property type="entry name" value="F-box-like_dom_sf"/>
</dbReference>
<dbReference type="Gramene" id="HORVU.MOREX.r2.2HG0159990.1">
    <property type="protein sequence ID" value="HORVU.MOREX.r2.2HG0159990.1"/>
    <property type="gene ID" value="HORVU.MOREX.r2.2HG0159990"/>
</dbReference>
<sequence>MDAVPVPDRDWSGLPPDVLSLIFAKTGAIEVLMGAGLVCHPWLDAAKAADMWRTIDMERHGAVVNKQDKGVLRAMAKVAVDRSDGRLEAFAAKGFVNDELLMYLRKRSPSLKSLRLVSCRGVSKDGFTGAMIRAPPPHLRSLQLVDMVNLTTEELITAVDACPRLETLLVHYSFNIGSEAALRVKCAAIKNLKVELEYHGDPYFGGAGPEAYDWDLEDWGGLL</sequence>
<evidence type="ECO:0000313" key="1">
    <source>
        <dbReference type="EnsemblPlants" id="HORVU.MOREX.r3.2HG0193020.1"/>
    </source>
</evidence>
<organism evidence="1 2">
    <name type="scientific">Hordeum vulgare subsp. vulgare</name>
    <name type="common">Domesticated barley</name>
    <dbReference type="NCBI Taxonomy" id="112509"/>
    <lineage>
        <taxon>Eukaryota</taxon>
        <taxon>Viridiplantae</taxon>
        <taxon>Streptophyta</taxon>
        <taxon>Embryophyta</taxon>
        <taxon>Tracheophyta</taxon>
        <taxon>Spermatophyta</taxon>
        <taxon>Magnoliopsida</taxon>
        <taxon>Liliopsida</taxon>
        <taxon>Poales</taxon>
        <taxon>Poaceae</taxon>
        <taxon>BOP clade</taxon>
        <taxon>Pooideae</taxon>
        <taxon>Triticodae</taxon>
        <taxon>Triticeae</taxon>
        <taxon>Hordeinae</taxon>
        <taxon>Hordeum</taxon>
    </lineage>
</organism>
<accession>A0A8I6WHR1</accession>
<reference evidence="1" key="3">
    <citation type="submission" date="2022-01" db="UniProtKB">
        <authorList>
            <consortium name="EnsemblPlants"/>
        </authorList>
    </citation>
    <scope>IDENTIFICATION</scope>
    <source>
        <strain evidence="1">subsp. vulgare</strain>
    </source>
</reference>
<dbReference type="InterPro" id="IPR032675">
    <property type="entry name" value="LRR_dom_sf"/>
</dbReference>
<reference evidence="2" key="1">
    <citation type="journal article" date="2012" name="Nature">
        <title>A physical, genetic and functional sequence assembly of the barley genome.</title>
        <authorList>
            <consortium name="The International Barley Genome Sequencing Consortium"/>
            <person name="Mayer K.F."/>
            <person name="Waugh R."/>
            <person name="Brown J.W."/>
            <person name="Schulman A."/>
            <person name="Langridge P."/>
            <person name="Platzer M."/>
            <person name="Fincher G.B."/>
            <person name="Muehlbauer G.J."/>
            <person name="Sato K."/>
            <person name="Close T.J."/>
            <person name="Wise R.P."/>
            <person name="Stein N."/>
        </authorList>
    </citation>
    <scope>NUCLEOTIDE SEQUENCE [LARGE SCALE GENOMIC DNA]</scope>
    <source>
        <strain evidence="2">cv. Morex</strain>
    </source>
</reference>
<protein>
    <recommendedName>
        <fullName evidence="3">F-box domain-containing protein</fullName>
    </recommendedName>
</protein>
<name>A0A8I6WHR1_HORVV</name>
<dbReference type="Gramene" id="HORVU.MOREX.r3.2HG0193020.1">
    <property type="protein sequence ID" value="HORVU.MOREX.r3.2HG0193020.1"/>
    <property type="gene ID" value="HORVU.MOREX.r3.2HG0193020"/>
</dbReference>
<dbReference type="SMR" id="A0A8I6WHR1"/>
<reference evidence="1" key="2">
    <citation type="submission" date="2020-10" db="EMBL/GenBank/DDBJ databases">
        <authorList>
            <person name="Scholz U."/>
            <person name="Mascher M."/>
            <person name="Fiebig A."/>
        </authorList>
    </citation>
    <scope>NUCLEOTIDE SEQUENCE [LARGE SCALE GENOMIC DNA]</scope>
    <source>
        <strain evidence="1">cv. Morex</strain>
    </source>
</reference>
<dbReference type="SUPFAM" id="SSF81383">
    <property type="entry name" value="F-box domain"/>
    <property type="match status" value="1"/>
</dbReference>
<dbReference type="PANTHER" id="PTHR38926:SF71">
    <property type="entry name" value="OS08G0194350 PROTEIN"/>
    <property type="match status" value="1"/>
</dbReference>
<dbReference type="Gene3D" id="1.20.1280.50">
    <property type="match status" value="1"/>
</dbReference>
<keyword evidence="2" id="KW-1185">Reference proteome</keyword>
<dbReference type="Proteomes" id="UP000011116">
    <property type="component" value="Chromosome 2H"/>
</dbReference>
<dbReference type="GO" id="GO:1905761">
    <property type="term" value="F:SCF ubiquitin ligase complex binding"/>
    <property type="evidence" value="ECO:0000318"/>
    <property type="project" value="GO_Central"/>
</dbReference>